<evidence type="ECO:0000256" key="1">
    <source>
        <dbReference type="SAM" id="Phobius"/>
    </source>
</evidence>
<keyword evidence="1" id="KW-0812">Transmembrane</keyword>
<feature type="transmembrane region" description="Helical" evidence="1">
    <location>
        <begin position="302"/>
        <end position="319"/>
    </location>
</feature>
<dbReference type="AlphaFoldDB" id="A0A211YLE3"/>
<gene>
    <name evidence="3" type="ORF">Pdsh_10355</name>
</gene>
<dbReference type="GO" id="GO:0022857">
    <property type="term" value="F:transmembrane transporter activity"/>
    <property type="evidence" value="ECO:0007669"/>
    <property type="project" value="InterPro"/>
</dbReference>
<proteinExistence type="predicted"/>
<feature type="transmembrane region" description="Helical" evidence="1">
    <location>
        <begin position="110"/>
        <end position="135"/>
    </location>
</feature>
<sequence>MLNCLALCSSVPGAVRVTGLPNLLAATLLFFTSVSATSSVISRYTRDIGASVAASGQVYALTPLVAALLRIPVGIAADRGNAKRFLVAGGFAATAAGIAAAFAYTVPMVALVRVLQGLALAFFVAPSIAAAAALGGEAFTRAISMRAVMVTAALIVGPLAAGFIVDWLGYWAVFIFTAITGFAAAVIATSIPLRQARIDRLHKGPGLRDALTLGVLLAIALAVVDGMVFFSVQSLPQMQLRDLGYRASVFGLFQSLTAASGLVARGLSSHVYTRLGPRRMLALGFALEAIGLSLLAEYPVPPLLYLAGILYGFGSGTSIPGEQMLASMSAPRSAGNRAASLYTLGFDVGGTIGLFVLSEIANSMGYSPAYSIAALAAVAAGTLALLVAGRATRRQEARL</sequence>
<protein>
    <recommendedName>
        <fullName evidence="2">Major facilitator superfamily (MFS) profile domain-containing protein</fullName>
    </recommendedName>
</protein>
<dbReference type="Gene3D" id="1.20.1250.20">
    <property type="entry name" value="MFS general substrate transporter like domains"/>
    <property type="match status" value="2"/>
</dbReference>
<dbReference type="PROSITE" id="PS50850">
    <property type="entry name" value="MFS"/>
    <property type="match status" value="1"/>
</dbReference>
<feature type="transmembrane region" description="Helical" evidence="1">
    <location>
        <begin position="244"/>
        <end position="267"/>
    </location>
</feature>
<dbReference type="InterPro" id="IPR052714">
    <property type="entry name" value="MFS_Exporter"/>
</dbReference>
<dbReference type="SUPFAM" id="SSF103473">
    <property type="entry name" value="MFS general substrate transporter"/>
    <property type="match status" value="1"/>
</dbReference>
<dbReference type="Pfam" id="PF07690">
    <property type="entry name" value="MFS_1"/>
    <property type="match status" value="1"/>
</dbReference>
<feature type="transmembrane region" description="Helical" evidence="1">
    <location>
        <begin position="279"/>
        <end position="296"/>
    </location>
</feature>
<organism evidence="3 4">
    <name type="scientific">Pyrodictium delaneyi</name>
    <dbReference type="NCBI Taxonomy" id="1273541"/>
    <lineage>
        <taxon>Archaea</taxon>
        <taxon>Thermoproteota</taxon>
        <taxon>Thermoprotei</taxon>
        <taxon>Desulfurococcales</taxon>
        <taxon>Pyrodictiaceae</taxon>
        <taxon>Pyrodictium</taxon>
    </lineage>
</organism>
<dbReference type="InterPro" id="IPR036259">
    <property type="entry name" value="MFS_trans_sf"/>
</dbReference>
<dbReference type="InterPro" id="IPR020846">
    <property type="entry name" value="MFS_dom"/>
</dbReference>
<evidence type="ECO:0000313" key="4">
    <source>
        <dbReference type="Proteomes" id="UP000196694"/>
    </source>
</evidence>
<accession>A0A211YLE3</accession>
<keyword evidence="1" id="KW-1133">Transmembrane helix</keyword>
<dbReference type="Proteomes" id="UP000196694">
    <property type="component" value="Unassembled WGS sequence"/>
</dbReference>
<dbReference type="PANTHER" id="PTHR23531:SF1">
    <property type="entry name" value="QUINOLENE RESISTANCE PROTEIN NORA"/>
    <property type="match status" value="1"/>
</dbReference>
<keyword evidence="1" id="KW-0472">Membrane</keyword>
<feature type="transmembrane region" description="Helical" evidence="1">
    <location>
        <begin position="211"/>
        <end position="232"/>
    </location>
</feature>
<evidence type="ECO:0000313" key="3">
    <source>
        <dbReference type="EMBL" id="OWJ53830.1"/>
    </source>
</evidence>
<dbReference type="InterPro" id="IPR011701">
    <property type="entry name" value="MFS"/>
</dbReference>
<keyword evidence="4" id="KW-1185">Reference proteome</keyword>
<feature type="transmembrane region" description="Helical" evidence="1">
    <location>
        <begin position="49"/>
        <end position="73"/>
    </location>
</feature>
<evidence type="ECO:0000259" key="2">
    <source>
        <dbReference type="PROSITE" id="PS50850"/>
    </source>
</evidence>
<feature type="transmembrane region" description="Helical" evidence="1">
    <location>
        <begin position="339"/>
        <end position="357"/>
    </location>
</feature>
<dbReference type="EMBL" id="NCQP01000009">
    <property type="protein sequence ID" value="OWJ53830.1"/>
    <property type="molecule type" value="Genomic_DNA"/>
</dbReference>
<name>A0A211YLE3_9CREN</name>
<feature type="domain" description="Major facilitator superfamily (MFS) profile" evidence="2">
    <location>
        <begin position="19"/>
        <end position="392"/>
    </location>
</feature>
<feature type="transmembrane region" description="Helical" evidence="1">
    <location>
        <begin position="171"/>
        <end position="191"/>
    </location>
</feature>
<dbReference type="PANTHER" id="PTHR23531">
    <property type="entry name" value="QUINOLENE RESISTANCE PROTEIN NORA"/>
    <property type="match status" value="1"/>
</dbReference>
<feature type="transmembrane region" description="Helical" evidence="1">
    <location>
        <begin position="369"/>
        <end position="389"/>
    </location>
</feature>
<feature type="transmembrane region" description="Helical" evidence="1">
    <location>
        <begin position="147"/>
        <end position="165"/>
    </location>
</feature>
<reference evidence="3 4" key="1">
    <citation type="submission" date="2017-05" db="EMBL/GenBank/DDBJ databases">
        <title>The draft genome of the hyperthermophilic archaeon 'Pyrodictium delaneyi strain Hulk', an iron and nitrate reducer, reveals the capacity for sulfate reduction.</title>
        <authorList>
            <person name="Demey L.M."/>
            <person name="Miller C."/>
            <person name="Manzella M."/>
            <person name="Reguera G."/>
            <person name="Kashefi K."/>
        </authorList>
    </citation>
    <scope>NUCLEOTIDE SEQUENCE [LARGE SCALE GENOMIC DNA]</scope>
    <source>
        <strain evidence="3 4">Hulk</strain>
    </source>
</reference>
<comment type="caution">
    <text evidence="3">The sequence shown here is derived from an EMBL/GenBank/DDBJ whole genome shotgun (WGS) entry which is preliminary data.</text>
</comment>
<feature type="transmembrane region" description="Helical" evidence="1">
    <location>
        <begin position="85"/>
        <end position="104"/>
    </location>
</feature>